<proteinExistence type="predicted"/>
<feature type="region of interest" description="Disordered" evidence="1">
    <location>
        <begin position="11"/>
        <end position="47"/>
    </location>
</feature>
<gene>
    <name evidence="2" type="ORF">Lbru_2231</name>
</gene>
<evidence type="ECO:0000313" key="2">
    <source>
        <dbReference type="EMBL" id="KTC81711.1"/>
    </source>
</evidence>
<name>A0A0W0SE43_9GAMM</name>
<evidence type="ECO:0000313" key="3">
    <source>
        <dbReference type="Proteomes" id="UP000054742"/>
    </source>
</evidence>
<sequence>MMSVLNLLARVESTSSSLVPSKATSEGTMEIKEKQASSPGSLGSPNENQEKYNFVVEDIQLTTVCKCGYRRPFCTCGFYKFPD</sequence>
<dbReference type="STRING" id="29422.Lbru_2231"/>
<dbReference type="PATRIC" id="fig|29422.6.peg.2377"/>
<keyword evidence="3" id="KW-1185">Reference proteome</keyword>
<comment type="caution">
    <text evidence="2">The sequence shown here is derived from an EMBL/GenBank/DDBJ whole genome shotgun (WGS) entry which is preliminary data.</text>
</comment>
<feature type="compositionally biased region" description="Polar residues" evidence="1">
    <location>
        <begin position="36"/>
        <end position="47"/>
    </location>
</feature>
<organism evidence="2 3">
    <name type="scientific">Legionella brunensis</name>
    <dbReference type="NCBI Taxonomy" id="29422"/>
    <lineage>
        <taxon>Bacteria</taxon>
        <taxon>Pseudomonadati</taxon>
        <taxon>Pseudomonadota</taxon>
        <taxon>Gammaproteobacteria</taxon>
        <taxon>Legionellales</taxon>
        <taxon>Legionellaceae</taxon>
        <taxon>Legionella</taxon>
    </lineage>
</organism>
<dbReference type="OrthoDB" id="5648550at2"/>
<protein>
    <submittedName>
        <fullName evidence="2">Uncharacterized protein</fullName>
    </submittedName>
</protein>
<feature type="compositionally biased region" description="Polar residues" evidence="1">
    <location>
        <begin position="12"/>
        <end position="27"/>
    </location>
</feature>
<reference evidence="2 3" key="1">
    <citation type="submission" date="2015-11" db="EMBL/GenBank/DDBJ databases">
        <title>Genomic analysis of 38 Legionella species identifies large and diverse effector repertoires.</title>
        <authorList>
            <person name="Burstein D."/>
            <person name="Amaro F."/>
            <person name="Zusman T."/>
            <person name="Lifshitz Z."/>
            <person name="Cohen O."/>
            <person name="Gilbert J.A."/>
            <person name="Pupko T."/>
            <person name="Shuman H.A."/>
            <person name="Segal G."/>
        </authorList>
    </citation>
    <scope>NUCLEOTIDE SEQUENCE [LARGE SCALE GENOMIC DNA]</scope>
    <source>
        <strain evidence="2 3">ATCC 43878</strain>
    </source>
</reference>
<dbReference type="EMBL" id="LNXV01000029">
    <property type="protein sequence ID" value="KTC81711.1"/>
    <property type="molecule type" value="Genomic_DNA"/>
</dbReference>
<accession>A0A0W0SE43</accession>
<dbReference type="RefSeq" id="WP_058442204.1">
    <property type="nucleotide sequence ID" value="NZ_CAAAHU010000002.1"/>
</dbReference>
<evidence type="ECO:0000256" key="1">
    <source>
        <dbReference type="SAM" id="MobiDB-lite"/>
    </source>
</evidence>
<dbReference type="Proteomes" id="UP000054742">
    <property type="component" value="Unassembled WGS sequence"/>
</dbReference>
<dbReference type="AlphaFoldDB" id="A0A0W0SE43"/>